<dbReference type="GO" id="GO:0005743">
    <property type="term" value="C:mitochondrial inner membrane"/>
    <property type="evidence" value="ECO:0007669"/>
    <property type="project" value="UniProtKB-SubCell"/>
</dbReference>
<accession>A0A9W7EKE5</accession>
<comment type="subcellular location">
    <subcellularLocation>
        <location evidence="1">Mitochondrion inner membrane</location>
        <topology evidence="1">Multi-pass membrane protein</topology>
    </subcellularLocation>
</comment>
<keyword evidence="6" id="KW-1133">Transmembrane helix</keyword>
<evidence type="ECO:0000313" key="11">
    <source>
        <dbReference type="EMBL" id="GMH80233.1"/>
    </source>
</evidence>
<dbReference type="InterPro" id="IPR018108">
    <property type="entry name" value="MCP_transmembrane"/>
</dbReference>
<sequence length="72" mass="8236">MREQAKNGVFKYTGMWKTISVIAKEEGSRGLYAGMGTHIARVVPNSAIMFCAYEVVGELIRKREREEREAKR</sequence>
<keyword evidence="2 10" id="KW-0813">Transport</keyword>
<dbReference type="PROSITE" id="PS50920">
    <property type="entry name" value="SOLCAR"/>
    <property type="match status" value="1"/>
</dbReference>
<name>A0A9W7EKE5_9STRA</name>
<evidence type="ECO:0000256" key="9">
    <source>
        <dbReference type="PROSITE-ProRule" id="PRU00282"/>
    </source>
</evidence>
<reference evidence="12" key="1">
    <citation type="journal article" date="2023" name="Commun. Biol.">
        <title>Genome analysis of Parmales, the sister group of diatoms, reveals the evolutionary specialization of diatoms from phago-mixotrophs to photoautotrophs.</title>
        <authorList>
            <person name="Ban H."/>
            <person name="Sato S."/>
            <person name="Yoshikawa S."/>
            <person name="Yamada K."/>
            <person name="Nakamura Y."/>
            <person name="Ichinomiya M."/>
            <person name="Sato N."/>
            <person name="Blanc-Mathieu R."/>
            <person name="Endo H."/>
            <person name="Kuwata A."/>
            <person name="Ogata H."/>
        </authorList>
    </citation>
    <scope>NUCLEOTIDE SEQUENCE [LARGE SCALE GENOMIC DNA]</scope>
</reference>
<comment type="similarity">
    <text evidence="10">Belongs to the mitochondrial carrier (TC 2.A.29) family.</text>
</comment>
<evidence type="ECO:0000256" key="7">
    <source>
        <dbReference type="ARBA" id="ARBA00023128"/>
    </source>
</evidence>
<feature type="repeat" description="Solcar" evidence="9">
    <location>
        <begin position="1"/>
        <end position="59"/>
    </location>
</feature>
<evidence type="ECO:0000256" key="10">
    <source>
        <dbReference type="RuleBase" id="RU000488"/>
    </source>
</evidence>
<evidence type="ECO:0000256" key="6">
    <source>
        <dbReference type="ARBA" id="ARBA00022989"/>
    </source>
</evidence>
<dbReference type="PANTHER" id="PTHR45829:SF4">
    <property type="entry name" value="MITOCHONDRIAL CARRIER PROTEIN RIM2"/>
    <property type="match status" value="1"/>
</dbReference>
<evidence type="ECO:0000256" key="5">
    <source>
        <dbReference type="ARBA" id="ARBA00022792"/>
    </source>
</evidence>
<dbReference type="EMBL" id="BLQM01000279">
    <property type="protein sequence ID" value="GMH80233.1"/>
    <property type="molecule type" value="Genomic_DNA"/>
</dbReference>
<dbReference type="Pfam" id="PF00153">
    <property type="entry name" value="Mito_carr"/>
    <property type="match status" value="1"/>
</dbReference>
<dbReference type="AlphaFoldDB" id="A0A9W7EKE5"/>
<keyword evidence="7" id="KW-0496">Mitochondrion</keyword>
<organism evidence="11 12">
    <name type="scientific">Triparma laevis f. inornata</name>
    <dbReference type="NCBI Taxonomy" id="1714386"/>
    <lineage>
        <taxon>Eukaryota</taxon>
        <taxon>Sar</taxon>
        <taxon>Stramenopiles</taxon>
        <taxon>Ochrophyta</taxon>
        <taxon>Bolidophyceae</taxon>
        <taxon>Parmales</taxon>
        <taxon>Triparmaceae</taxon>
        <taxon>Triparma</taxon>
    </lineage>
</organism>
<proteinExistence type="inferred from homology"/>
<dbReference type="Proteomes" id="UP001162640">
    <property type="component" value="Unassembled WGS sequence"/>
</dbReference>
<evidence type="ECO:0000256" key="2">
    <source>
        <dbReference type="ARBA" id="ARBA00022448"/>
    </source>
</evidence>
<evidence type="ECO:0000256" key="4">
    <source>
        <dbReference type="ARBA" id="ARBA00022737"/>
    </source>
</evidence>
<keyword evidence="3 9" id="KW-0812">Transmembrane</keyword>
<keyword evidence="8 9" id="KW-0472">Membrane</keyword>
<dbReference type="InterPro" id="IPR023395">
    <property type="entry name" value="MCP_dom_sf"/>
</dbReference>
<comment type="caution">
    <text evidence="11">The sequence shown here is derived from an EMBL/GenBank/DDBJ whole genome shotgun (WGS) entry which is preliminary data.</text>
</comment>
<dbReference type="SUPFAM" id="SSF103506">
    <property type="entry name" value="Mitochondrial carrier"/>
    <property type="match status" value="1"/>
</dbReference>
<dbReference type="GO" id="GO:0015218">
    <property type="term" value="F:pyrimidine nucleotide transmembrane transporter activity"/>
    <property type="evidence" value="ECO:0007669"/>
    <property type="project" value="InterPro"/>
</dbReference>
<evidence type="ECO:0000313" key="12">
    <source>
        <dbReference type="Proteomes" id="UP001162640"/>
    </source>
</evidence>
<evidence type="ECO:0000256" key="3">
    <source>
        <dbReference type="ARBA" id="ARBA00022692"/>
    </source>
</evidence>
<evidence type="ECO:0000256" key="8">
    <source>
        <dbReference type="ARBA" id="ARBA00023136"/>
    </source>
</evidence>
<gene>
    <name evidence="11" type="ORF">TL16_g08457</name>
</gene>
<evidence type="ECO:0000256" key="1">
    <source>
        <dbReference type="ARBA" id="ARBA00004448"/>
    </source>
</evidence>
<keyword evidence="4" id="KW-0677">Repeat</keyword>
<dbReference type="GO" id="GO:1990519">
    <property type="term" value="P:pyrimidine nucleotide import into mitochondrion"/>
    <property type="evidence" value="ECO:0007669"/>
    <property type="project" value="TreeGrafter"/>
</dbReference>
<keyword evidence="5" id="KW-0999">Mitochondrion inner membrane</keyword>
<dbReference type="PANTHER" id="PTHR45829">
    <property type="entry name" value="MITOCHONDRIAL CARRIER PROTEIN RIM2"/>
    <property type="match status" value="1"/>
</dbReference>
<protein>
    <submittedName>
        <fullName evidence="11">Uncharacterized protein</fullName>
    </submittedName>
</protein>
<dbReference type="InterPro" id="IPR049562">
    <property type="entry name" value="SLC25A33/36-like"/>
</dbReference>
<dbReference type="Gene3D" id="1.50.40.10">
    <property type="entry name" value="Mitochondrial carrier domain"/>
    <property type="match status" value="1"/>
</dbReference>